<dbReference type="Proteomes" id="UP000540423">
    <property type="component" value="Unassembled WGS sequence"/>
</dbReference>
<evidence type="ECO:0000313" key="2">
    <source>
        <dbReference type="Proteomes" id="UP000540423"/>
    </source>
</evidence>
<keyword evidence="2" id="KW-1185">Reference proteome</keyword>
<protein>
    <submittedName>
        <fullName evidence="1">Uncharacterized protein</fullName>
    </submittedName>
</protein>
<gene>
    <name evidence="1" type="ORF">HNQ79_002558</name>
</gene>
<reference evidence="1 2" key="1">
    <citation type="submission" date="2020-08" db="EMBL/GenBank/DDBJ databases">
        <title>Genomic Encyclopedia of Type Strains, Phase IV (KMG-IV): sequencing the most valuable type-strain genomes for metagenomic binning, comparative biology and taxonomic classification.</title>
        <authorList>
            <person name="Goeker M."/>
        </authorList>
    </citation>
    <scope>NUCLEOTIDE SEQUENCE [LARGE SCALE GENOMIC DNA]</scope>
    <source>
        <strain evidence="1 2">DSM 40141</strain>
    </source>
</reference>
<dbReference type="EMBL" id="JACHEM010000005">
    <property type="protein sequence ID" value="MBB6436095.1"/>
    <property type="molecule type" value="Genomic_DNA"/>
</dbReference>
<sequence length="70" mass="7456">MSATTEVRITERVVRAADRTAGPTDEGAARRHRRVRLAGPAPDVRGPLPDPVEITGETVTIVVVQIGRTG</sequence>
<name>A0A7X0LPL0_9ACTN</name>
<comment type="caution">
    <text evidence="1">The sequence shown here is derived from an EMBL/GenBank/DDBJ whole genome shotgun (WGS) entry which is preliminary data.</text>
</comment>
<proteinExistence type="predicted"/>
<evidence type="ECO:0000313" key="1">
    <source>
        <dbReference type="EMBL" id="MBB6436095.1"/>
    </source>
</evidence>
<dbReference type="AlphaFoldDB" id="A0A7X0LPL0"/>
<organism evidence="1 2">
    <name type="scientific">Streptomyces candidus</name>
    <dbReference type="NCBI Taxonomy" id="67283"/>
    <lineage>
        <taxon>Bacteria</taxon>
        <taxon>Bacillati</taxon>
        <taxon>Actinomycetota</taxon>
        <taxon>Actinomycetes</taxon>
        <taxon>Kitasatosporales</taxon>
        <taxon>Streptomycetaceae</taxon>
        <taxon>Streptomyces</taxon>
    </lineage>
</organism>
<accession>A0A7X0LPL0</accession>
<dbReference type="RefSeq" id="WP_229923405.1">
    <property type="nucleotide sequence ID" value="NZ_BNBN01000005.1"/>
</dbReference>